<evidence type="ECO:0000259" key="1">
    <source>
        <dbReference type="Pfam" id="PF01168"/>
    </source>
</evidence>
<dbReference type="Gene3D" id="3.20.20.10">
    <property type="entry name" value="Alanine racemase"/>
    <property type="match status" value="1"/>
</dbReference>
<evidence type="ECO:0000313" key="3">
    <source>
        <dbReference type="Proteomes" id="UP001432209"/>
    </source>
</evidence>
<dbReference type="PANTHER" id="PTHR28004">
    <property type="entry name" value="ZGC:162816-RELATED"/>
    <property type="match status" value="1"/>
</dbReference>
<proteinExistence type="predicted"/>
<dbReference type="Pfam" id="PF01168">
    <property type="entry name" value="Ala_racemase_N"/>
    <property type="match status" value="1"/>
</dbReference>
<dbReference type="GO" id="GO:0008784">
    <property type="term" value="F:alanine racemase activity"/>
    <property type="evidence" value="ECO:0007669"/>
    <property type="project" value="UniProtKB-EC"/>
</dbReference>
<accession>A0ABZ2A2V5</accession>
<reference evidence="2" key="1">
    <citation type="submission" date="2022-10" db="EMBL/GenBank/DDBJ databases">
        <title>The complete genomes of actinobacterial strains from the NBC collection.</title>
        <authorList>
            <person name="Joergensen T.S."/>
            <person name="Alvarez Arevalo M."/>
            <person name="Sterndorff E.B."/>
            <person name="Faurdal D."/>
            <person name="Vuksanovic O."/>
            <person name="Mourched A.-S."/>
            <person name="Charusanti P."/>
            <person name="Shaw S."/>
            <person name="Blin K."/>
            <person name="Weber T."/>
        </authorList>
    </citation>
    <scope>NUCLEOTIDE SEQUENCE</scope>
    <source>
        <strain evidence="2">NBC_01432</strain>
    </source>
</reference>
<evidence type="ECO:0000313" key="2">
    <source>
        <dbReference type="EMBL" id="WUX52606.1"/>
    </source>
</evidence>
<name>A0ABZ2A2V5_STRNV</name>
<dbReference type="RefSeq" id="WP_329076256.1">
    <property type="nucleotide sequence ID" value="NZ_CP109495.1"/>
</dbReference>
<dbReference type="EC" id="5.1.1.1" evidence="2"/>
<dbReference type="Proteomes" id="UP001432209">
    <property type="component" value="Chromosome"/>
</dbReference>
<gene>
    <name evidence="2" type="ORF">OG442_14285</name>
</gene>
<dbReference type="InterPro" id="IPR042208">
    <property type="entry name" value="D-ser_dehydrat-like_sf"/>
</dbReference>
<sequence length="299" mass="31612">MNGTPDSRVHVDTTRIAANIAAFHARAAIPVRAHIKGHRTLEIARLQREAGARGIAVTRPQLARHYVTGGFTDLVAAWPWRDPQILDRFGELAADCALSVHLDDVAAVESLDGAARRYGTRAAVRVQVDGGTDVTAVAEAVDRARNLSLEGIVGYLDIETPEQATRRQELARTLADSLVETAERLRADGHPCDTVALGGTPCVDTLAPGITELGAGAYPLGDAGLVALGVLTEKDIAVRVDPGGTGLLAECGQPWHSAPFVRLPDGALAPTHICPLLLNVTELHTDTGERWPVLAPVTA</sequence>
<feature type="domain" description="Alanine racemase N-terminal" evidence="1">
    <location>
        <begin position="11"/>
        <end position="203"/>
    </location>
</feature>
<dbReference type="InterPro" id="IPR029066">
    <property type="entry name" value="PLP-binding_barrel"/>
</dbReference>
<keyword evidence="3" id="KW-1185">Reference proteome</keyword>
<dbReference type="PANTHER" id="PTHR28004:SF2">
    <property type="entry name" value="D-SERINE DEHYDRATASE"/>
    <property type="match status" value="1"/>
</dbReference>
<dbReference type="SUPFAM" id="SSF51419">
    <property type="entry name" value="PLP-binding barrel"/>
    <property type="match status" value="1"/>
</dbReference>
<organism evidence="2 3">
    <name type="scientific">Streptomyces niveus</name>
    <name type="common">Streptomyces spheroides</name>
    <dbReference type="NCBI Taxonomy" id="193462"/>
    <lineage>
        <taxon>Bacteria</taxon>
        <taxon>Bacillati</taxon>
        <taxon>Actinomycetota</taxon>
        <taxon>Actinomycetes</taxon>
        <taxon>Kitasatosporales</taxon>
        <taxon>Streptomycetaceae</taxon>
        <taxon>Streptomyces</taxon>
    </lineage>
</organism>
<dbReference type="Gene3D" id="2.40.37.20">
    <property type="entry name" value="D-serine dehydratase-like domain"/>
    <property type="match status" value="1"/>
</dbReference>
<keyword evidence="2" id="KW-0413">Isomerase</keyword>
<dbReference type="InterPro" id="IPR001608">
    <property type="entry name" value="Ala_racemase_N"/>
</dbReference>
<dbReference type="EMBL" id="CP109495">
    <property type="protein sequence ID" value="WUX52606.1"/>
    <property type="molecule type" value="Genomic_DNA"/>
</dbReference>
<dbReference type="InterPro" id="IPR051466">
    <property type="entry name" value="D-amino_acid_metab_enzyme"/>
</dbReference>
<protein>
    <submittedName>
        <fullName evidence="2">Alanine racemase</fullName>
        <ecNumber evidence="2">5.1.1.1</ecNumber>
    </submittedName>
</protein>